<dbReference type="SUPFAM" id="SSF53254">
    <property type="entry name" value="Phosphoglycerate mutase-like"/>
    <property type="match status" value="1"/>
</dbReference>
<sequence>MPLVRVYIVRHGETEENRNSIIQGHLDTRLNADGLEQARRVGKALQAVPFDLAFSSDLTRAAKLQTTRELRERFLGELQGLTYSARQKAAGQSSVEPAEKMTARALGWWDETIVKHAAAAGGDSALNVLTVSHGGLIGHLVRGLVETKRAVVAKGVFIGKCMNTAVAIVEVGRVGPGVVVQYGDITHLLAEGDMDLVQANADE</sequence>
<evidence type="ECO:0000256" key="1">
    <source>
        <dbReference type="ARBA" id="ARBA00022801"/>
    </source>
</evidence>
<dbReference type="PROSITE" id="PS00175">
    <property type="entry name" value="PG_MUTASE"/>
    <property type="match status" value="1"/>
</dbReference>
<dbReference type="Gene3D" id="3.40.50.1240">
    <property type="entry name" value="Phosphoglycerate mutase-like"/>
    <property type="match status" value="1"/>
</dbReference>
<keyword evidence="1" id="KW-0378">Hydrolase</keyword>
<evidence type="ECO:0000256" key="2">
    <source>
        <dbReference type="PIRSR" id="PIRSR613078-2"/>
    </source>
</evidence>
<dbReference type="RefSeq" id="XP_009542915.1">
    <property type="nucleotide sequence ID" value="XM_009544620.1"/>
</dbReference>
<organism evidence="3 4">
    <name type="scientific">Heterobasidion irregulare (strain TC 32-1)</name>
    <dbReference type="NCBI Taxonomy" id="747525"/>
    <lineage>
        <taxon>Eukaryota</taxon>
        <taxon>Fungi</taxon>
        <taxon>Dikarya</taxon>
        <taxon>Basidiomycota</taxon>
        <taxon>Agaricomycotina</taxon>
        <taxon>Agaricomycetes</taxon>
        <taxon>Russulales</taxon>
        <taxon>Bondarzewiaceae</taxon>
        <taxon>Heterobasidion</taxon>
        <taxon>Heterobasidion annosum species complex</taxon>
    </lineage>
</organism>
<dbReference type="GO" id="GO:0043456">
    <property type="term" value="P:regulation of pentose-phosphate shunt"/>
    <property type="evidence" value="ECO:0007669"/>
    <property type="project" value="TreeGrafter"/>
</dbReference>
<dbReference type="InterPro" id="IPR051695">
    <property type="entry name" value="Phosphoglycerate_Mutase"/>
</dbReference>
<reference evidence="3 4" key="1">
    <citation type="journal article" date="2012" name="New Phytol.">
        <title>Insight into trade-off between wood decay and parasitism from the genome of a fungal forest pathogen.</title>
        <authorList>
            <person name="Olson A."/>
            <person name="Aerts A."/>
            <person name="Asiegbu F."/>
            <person name="Belbahri L."/>
            <person name="Bouzid O."/>
            <person name="Broberg A."/>
            <person name="Canback B."/>
            <person name="Coutinho P.M."/>
            <person name="Cullen D."/>
            <person name="Dalman K."/>
            <person name="Deflorio G."/>
            <person name="van Diepen L.T."/>
            <person name="Dunand C."/>
            <person name="Duplessis S."/>
            <person name="Durling M."/>
            <person name="Gonthier P."/>
            <person name="Grimwood J."/>
            <person name="Fossdal C.G."/>
            <person name="Hansson D."/>
            <person name="Henrissat B."/>
            <person name="Hietala A."/>
            <person name="Himmelstrand K."/>
            <person name="Hoffmeister D."/>
            <person name="Hogberg N."/>
            <person name="James T.Y."/>
            <person name="Karlsson M."/>
            <person name="Kohler A."/>
            <person name="Kues U."/>
            <person name="Lee Y.H."/>
            <person name="Lin Y.C."/>
            <person name="Lind M."/>
            <person name="Lindquist E."/>
            <person name="Lombard V."/>
            <person name="Lucas S."/>
            <person name="Lunden K."/>
            <person name="Morin E."/>
            <person name="Murat C."/>
            <person name="Park J."/>
            <person name="Raffaello T."/>
            <person name="Rouze P."/>
            <person name="Salamov A."/>
            <person name="Schmutz J."/>
            <person name="Solheim H."/>
            <person name="Stahlberg J."/>
            <person name="Velez H."/>
            <person name="de Vries R.P."/>
            <person name="Wiebenga A."/>
            <person name="Woodward S."/>
            <person name="Yakovlev I."/>
            <person name="Garbelotto M."/>
            <person name="Martin F."/>
            <person name="Grigoriev I.V."/>
            <person name="Stenlid J."/>
        </authorList>
    </citation>
    <scope>NUCLEOTIDE SEQUENCE [LARGE SCALE GENOMIC DNA]</scope>
    <source>
        <strain evidence="3 4">TC 32-1</strain>
    </source>
</reference>
<accession>W4KLA8</accession>
<name>W4KLA8_HETIT</name>
<dbReference type="GO" id="GO:0004331">
    <property type="term" value="F:fructose-2,6-bisphosphate 2-phosphatase activity"/>
    <property type="evidence" value="ECO:0007669"/>
    <property type="project" value="TreeGrafter"/>
</dbReference>
<dbReference type="OrthoDB" id="354304at2759"/>
<proteinExistence type="predicted"/>
<evidence type="ECO:0000313" key="4">
    <source>
        <dbReference type="Proteomes" id="UP000030671"/>
    </source>
</evidence>
<dbReference type="PANTHER" id="PTHR46517">
    <property type="entry name" value="FRUCTOSE-2,6-BISPHOSPHATASE TIGAR"/>
    <property type="match status" value="1"/>
</dbReference>
<feature type="binding site" evidence="2">
    <location>
        <position position="60"/>
    </location>
    <ligand>
        <name>substrate</name>
    </ligand>
</feature>
<dbReference type="InterPro" id="IPR029033">
    <property type="entry name" value="His_PPase_superfam"/>
</dbReference>
<dbReference type="SMART" id="SM00855">
    <property type="entry name" value="PGAM"/>
    <property type="match status" value="1"/>
</dbReference>
<evidence type="ECO:0008006" key="5">
    <source>
        <dbReference type="Google" id="ProtNLM"/>
    </source>
</evidence>
<dbReference type="FunCoup" id="W4KLA8">
    <property type="interactions" value="299"/>
</dbReference>
<dbReference type="PANTHER" id="PTHR46517:SF1">
    <property type="entry name" value="FRUCTOSE-2,6-BISPHOSPHATASE TIGAR"/>
    <property type="match status" value="1"/>
</dbReference>
<protein>
    <recommendedName>
        <fullName evidence="5">Phosphoglycerate mutase-like protein</fullName>
    </recommendedName>
</protein>
<dbReference type="HOGENOM" id="CLU_033323_9_2_1"/>
<dbReference type="InterPro" id="IPR001345">
    <property type="entry name" value="PG/BPGM_mutase_AS"/>
</dbReference>
<dbReference type="InterPro" id="IPR013078">
    <property type="entry name" value="His_Pase_superF_clade-1"/>
</dbReference>
<dbReference type="GO" id="GO:0005829">
    <property type="term" value="C:cytosol"/>
    <property type="evidence" value="ECO:0007669"/>
    <property type="project" value="TreeGrafter"/>
</dbReference>
<evidence type="ECO:0000313" key="3">
    <source>
        <dbReference type="EMBL" id="ETW86145.1"/>
    </source>
</evidence>
<dbReference type="Pfam" id="PF00300">
    <property type="entry name" value="His_Phos_1"/>
    <property type="match status" value="1"/>
</dbReference>
<dbReference type="InParanoid" id="W4KLA8"/>
<dbReference type="eggNOG" id="KOG0235">
    <property type="taxonomic scope" value="Eukaryota"/>
</dbReference>
<dbReference type="AlphaFoldDB" id="W4KLA8"/>
<dbReference type="GO" id="GO:0045820">
    <property type="term" value="P:negative regulation of glycolytic process"/>
    <property type="evidence" value="ECO:0007669"/>
    <property type="project" value="TreeGrafter"/>
</dbReference>
<dbReference type="KEGG" id="hir:HETIRDRAFT_308843"/>
<dbReference type="CDD" id="cd07067">
    <property type="entry name" value="HP_PGM_like"/>
    <property type="match status" value="1"/>
</dbReference>
<dbReference type="Proteomes" id="UP000030671">
    <property type="component" value="Unassembled WGS sequence"/>
</dbReference>
<feature type="binding site" evidence="2">
    <location>
        <begin position="10"/>
        <end position="17"/>
    </location>
    <ligand>
        <name>substrate</name>
    </ligand>
</feature>
<dbReference type="GeneID" id="20669623"/>
<dbReference type="STRING" id="747525.W4KLA8"/>
<dbReference type="EMBL" id="KI925455">
    <property type="protein sequence ID" value="ETW86145.1"/>
    <property type="molecule type" value="Genomic_DNA"/>
</dbReference>
<keyword evidence="4" id="KW-1185">Reference proteome</keyword>
<gene>
    <name evidence="3" type="ORF">HETIRDRAFT_308843</name>
</gene>